<reference evidence="2" key="1">
    <citation type="journal article" date="2014" name="PLoS Genet.">
        <title>Signature Gene Expression Reveals Novel Clues to the Molecular Mechanisms of Dimorphic Transition in Penicillium marneffei.</title>
        <authorList>
            <person name="Yang E."/>
            <person name="Wang G."/>
            <person name="Cai J."/>
            <person name="Woo P.C."/>
            <person name="Lau S.K."/>
            <person name="Yuen K.-Y."/>
            <person name="Chow W.-N."/>
            <person name="Lin X."/>
        </authorList>
    </citation>
    <scope>NUCLEOTIDE SEQUENCE [LARGE SCALE GENOMIC DNA]</scope>
    <source>
        <strain evidence="2">PM1</strain>
    </source>
</reference>
<dbReference type="CDD" id="cd06503">
    <property type="entry name" value="ATP-synt_Fo_b"/>
    <property type="match status" value="1"/>
</dbReference>
<feature type="compositionally biased region" description="Low complexity" evidence="1">
    <location>
        <begin position="441"/>
        <end position="450"/>
    </location>
</feature>
<feature type="compositionally biased region" description="Polar residues" evidence="1">
    <location>
        <begin position="492"/>
        <end position="506"/>
    </location>
</feature>
<name>A0A093UUL1_TALMA</name>
<accession>A0A093UUL1</accession>
<dbReference type="SUPFAM" id="SSF56112">
    <property type="entry name" value="Protein kinase-like (PK-like)"/>
    <property type="match status" value="1"/>
</dbReference>
<feature type="region of interest" description="Disordered" evidence="1">
    <location>
        <begin position="722"/>
        <end position="751"/>
    </location>
</feature>
<dbReference type="GO" id="GO:0016301">
    <property type="term" value="F:kinase activity"/>
    <property type="evidence" value="ECO:0007669"/>
    <property type="project" value="UniProtKB-KW"/>
</dbReference>
<keyword evidence="2" id="KW-0418">Kinase</keyword>
<evidence type="ECO:0000256" key="1">
    <source>
        <dbReference type="SAM" id="MobiDB-lite"/>
    </source>
</evidence>
<keyword evidence="2" id="KW-0808">Transferase</keyword>
<protein>
    <submittedName>
        <fullName evidence="2">Serine/threonine-protein kinase D</fullName>
    </submittedName>
</protein>
<dbReference type="HOGENOM" id="CLU_010672_2_0_1"/>
<feature type="region of interest" description="Disordered" evidence="1">
    <location>
        <begin position="428"/>
        <end position="515"/>
    </location>
</feature>
<feature type="compositionally biased region" description="Basic and acidic residues" evidence="1">
    <location>
        <begin position="455"/>
        <end position="471"/>
    </location>
</feature>
<gene>
    <name evidence="2" type="ORF">GQ26_0600060</name>
</gene>
<dbReference type="InterPro" id="IPR011009">
    <property type="entry name" value="Kinase-like_dom_sf"/>
</dbReference>
<dbReference type="AlphaFoldDB" id="A0A093UUL1"/>
<evidence type="ECO:0000313" key="2">
    <source>
        <dbReference type="EMBL" id="KFX41399.1"/>
    </source>
</evidence>
<comment type="caution">
    <text evidence="2">The sequence shown here is derived from an EMBL/GenBank/DDBJ whole genome shotgun (WGS) entry which is preliminary data.</text>
</comment>
<organism evidence="2">
    <name type="scientific">Talaromyces marneffei PM1</name>
    <dbReference type="NCBI Taxonomy" id="1077442"/>
    <lineage>
        <taxon>Eukaryota</taxon>
        <taxon>Fungi</taxon>
        <taxon>Dikarya</taxon>
        <taxon>Ascomycota</taxon>
        <taxon>Pezizomycotina</taxon>
        <taxon>Eurotiomycetes</taxon>
        <taxon>Eurotiomycetidae</taxon>
        <taxon>Eurotiales</taxon>
        <taxon>Trichocomaceae</taxon>
        <taxon>Talaromyces</taxon>
        <taxon>Talaromyces sect. Talaromyces</taxon>
    </lineage>
</organism>
<sequence length="751" mass="86735">MDKSPDYKSLYQQAERARLEAESARLEAESARLEAESARLEAERKRLEADKERVKAQEERTEAERKRNVAEQAKEQIEAERNLLKSETQPTTFLEFIETCHVHISQPLRVETNKTRSTGGSLTSPKGRLCPTYLRPWKTFHEQQTEIYETVIRLLQSSSKHNLFSSKSSIHDLGRRLYRRPFASEEDLRGYQRYGVEDQAQEIIDVLRSVSDMFPLGEGIDFDNHANTFDDEDATSTKVDRRRKRSIPDQFCVFRKGAEHDLLFPMEYKARHKLSDEFLRAGLRPMEFWKEVVQRPTIPVEGGERLSYHADLLTGSGLVHMYDPMMLYGAKYGCLTTGSCQVFLHIPESDPDTLEYYLAEPNLDVQAMRDKGDNAWMTTPVTAVGRLLTLCLMSLQSPVRSQRWRNEVIPRLHQWEVDFEYILSQIPDDEMHSSPPGSEYLPSSPLVSSSKKSRERLGCRPDEVQDSRSSDEPDSDDAPQDPNLKGRKRALTLSSPPQRQHRSGQQYRRDDRSSQESMDFCTQGCLLSLKKGGRLDENCPNVARHRKADIKCHPIHFSEFSRLLKQQLDNDLDHFCIPCGEPGTCGAPFKITLMPFGYTILGKGTTERRWSVVRREEEVYQVLHSIQGSAIPILLGTVDINWTYFYRRAKITHFLVLSWAGYAFDLRCGDERQWNEYQRTKKEIQALGVVHGDLHESNIRWNRELNRVQIIDFHKAILSTTKKRNRESRNSSPPRKRISPYHRDNGLPIAT</sequence>
<dbReference type="EMBL" id="JPOX01000060">
    <property type="protein sequence ID" value="KFX41399.1"/>
    <property type="molecule type" value="Genomic_DNA"/>
</dbReference>
<feature type="region of interest" description="Disordered" evidence="1">
    <location>
        <begin position="44"/>
        <end position="68"/>
    </location>
</feature>
<proteinExistence type="predicted"/>
<dbReference type="Gene3D" id="1.10.510.10">
    <property type="entry name" value="Transferase(Phosphotransferase) domain 1"/>
    <property type="match status" value="1"/>
</dbReference>